<sequence length="646" mass="70642">MSMRRTLVQLSLTLPLALLASCGSEVSGVEEEETSGDGDGDGDGDPGDGDGDGDGDPGDGDPGDGDGDPGDGDGDPEPPHETDWSLCTIDLTCAQPLVDDPKRSCDLLVMEGDGYVAYEGAAGVEVRGRSSQGWPKHQYDVELWSAPNHELVAPGASWKYNDSGNAGGNDWMQPEFDDGQWSEGLAPLGYGVLGPQWQGGWAASGQIDNATTIGFGPNAGNKHTTTWFRHSFEVANVAVLDPVYLQLRADDGAVVYLNGVEIARFNLSDGQISSNSLAQSALSGLDEVEFRKFPVDNQLLVNGTNVVAVEVHQGNPASSDLVLDLALSTKPPANPTNFYEFGQEEDWVLNGMYFDLSLYRNKLMYDTFAAFDPEANYASESHYCELTLNGDWVGIYTLGEKIKRDDDRIDIPADDGLGGSFIFKSDVTQTWVTTHDIGWQLVYPKLEDLSPESEAAIMDYMNDFSAATYGNGSVWDYVDMASLVDFVLIQEFTRNGDGYSSSMHIYKAPGGKITFVPWDFDIGLGGSCNNPETWNGRENNHWLNIVAADPVFQEALVARWAELRETVLSQDAIDARLADLVDTMTAEKIGENFARWPMAEIIGGDDWVLLFRLDCPVNTWDEEHMTVQSWIAQRLAWMDANIETFN</sequence>
<protein>
    <submittedName>
        <fullName evidence="3">CotH protein</fullName>
    </submittedName>
</protein>
<feature type="chain" id="PRO_5015456297" evidence="2">
    <location>
        <begin position="21"/>
        <end position="646"/>
    </location>
</feature>
<reference evidence="3 4" key="1">
    <citation type="submission" date="2018-03" db="EMBL/GenBank/DDBJ databases">
        <title>Draft Genome Sequences of the Obligatory Marine Myxobacteria Enhygromyxa salina SWB005.</title>
        <authorList>
            <person name="Poehlein A."/>
            <person name="Moghaddam J.A."/>
            <person name="Harms H."/>
            <person name="Alanjari M."/>
            <person name="Koenig G.M."/>
            <person name="Daniel R."/>
            <person name="Schaeberle T.F."/>
        </authorList>
    </citation>
    <scope>NUCLEOTIDE SEQUENCE [LARGE SCALE GENOMIC DNA]</scope>
    <source>
        <strain evidence="3 4">SWB005</strain>
    </source>
</reference>
<evidence type="ECO:0000313" key="3">
    <source>
        <dbReference type="EMBL" id="PRQ04274.1"/>
    </source>
</evidence>
<dbReference type="SUPFAM" id="SSF49785">
    <property type="entry name" value="Galactose-binding domain-like"/>
    <property type="match status" value="1"/>
</dbReference>
<proteinExistence type="predicted"/>
<keyword evidence="4" id="KW-1185">Reference proteome</keyword>
<dbReference type="EMBL" id="PVNK01000047">
    <property type="protein sequence ID" value="PRQ04274.1"/>
    <property type="molecule type" value="Genomic_DNA"/>
</dbReference>
<dbReference type="InterPro" id="IPR008979">
    <property type="entry name" value="Galactose-bd-like_sf"/>
</dbReference>
<dbReference type="Proteomes" id="UP000237968">
    <property type="component" value="Unassembled WGS sequence"/>
</dbReference>
<keyword evidence="2" id="KW-0732">Signal</keyword>
<dbReference type="Gene3D" id="2.60.120.260">
    <property type="entry name" value="Galactose-binding domain-like"/>
    <property type="match status" value="1"/>
</dbReference>
<feature type="compositionally biased region" description="Acidic residues" evidence="1">
    <location>
        <begin position="28"/>
        <end position="76"/>
    </location>
</feature>
<evidence type="ECO:0000256" key="1">
    <source>
        <dbReference type="SAM" id="MobiDB-lite"/>
    </source>
</evidence>
<accession>A0A2S9YGP6</accession>
<organism evidence="3 4">
    <name type="scientific">Enhygromyxa salina</name>
    <dbReference type="NCBI Taxonomy" id="215803"/>
    <lineage>
        <taxon>Bacteria</taxon>
        <taxon>Pseudomonadati</taxon>
        <taxon>Myxococcota</taxon>
        <taxon>Polyangia</taxon>
        <taxon>Nannocystales</taxon>
        <taxon>Nannocystaceae</taxon>
        <taxon>Enhygromyxa</taxon>
    </lineage>
</organism>
<dbReference type="Pfam" id="PF08757">
    <property type="entry name" value="CotH"/>
    <property type="match status" value="1"/>
</dbReference>
<dbReference type="AlphaFoldDB" id="A0A2S9YGP6"/>
<evidence type="ECO:0000313" key="4">
    <source>
        <dbReference type="Proteomes" id="UP000237968"/>
    </source>
</evidence>
<evidence type="ECO:0000256" key="2">
    <source>
        <dbReference type="SAM" id="SignalP"/>
    </source>
</evidence>
<comment type="caution">
    <text evidence="3">The sequence shown here is derived from an EMBL/GenBank/DDBJ whole genome shotgun (WGS) entry which is preliminary data.</text>
</comment>
<dbReference type="PROSITE" id="PS51257">
    <property type="entry name" value="PROKAR_LIPOPROTEIN"/>
    <property type="match status" value="1"/>
</dbReference>
<gene>
    <name evidence="3" type="ORF">ENSA5_09230</name>
</gene>
<dbReference type="InterPro" id="IPR014867">
    <property type="entry name" value="Spore_coat_CotH_CotH2/3/7"/>
</dbReference>
<feature type="signal peptide" evidence="2">
    <location>
        <begin position="1"/>
        <end position="20"/>
    </location>
</feature>
<feature type="region of interest" description="Disordered" evidence="1">
    <location>
        <begin position="23"/>
        <end position="84"/>
    </location>
</feature>
<name>A0A2S9YGP6_9BACT</name>